<dbReference type="AlphaFoldDB" id="A0A073I0X9"/>
<accession>A0A073I0X9</accession>
<dbReference type="Proteomes" id="UP000053232">
    <property type="component" value="Unassembled WGS sequence"/>
</dbReference>
<reference evidence="2" key="1">
    <citation type="journal article" date="2014" name="Cell">
        <title>The Architecture of a Scrambled Genome Reveals Massive Levels of Genomic Rearrangement during Development.</title>
        <authorList>
            <person name="Chen X."/>
            <person name="Bracht J.R."/>
            <person name="Goldman A.D."/>
            <person name="Dolzhenko E."/>
            <person name="Clay D.M."/>
            <person name="Swart E.C."/>
            <person name="Perlman D.H."/>
            <person name="Doak T.G."/>
            <person name="Stuart A."/>
            <person name="Amemiya C.T."/>
            <person name="Sebra R.P."/>
            <person name="Landweber L.F."/>
        </authorList>
    </citation>
    <scope>NUCLEOTIDE SEQUENCE [LARGE SCALE GENOMIC DNA]</scope>
    <source>
        <strain evidence="2">JRB310</strain>
    </source>
</reference>
<sequence>MENQLTKNSSEILLQQELSSNIKQNNLHESKNVKINVIISLKINMFPYIDRFEMREESLTTKLIRLIKNYCLAYAEKWLDACQNLRVFWPKVLEQINASEKEILQRIQQYQIQINNSVGNDLILLQNKLDGEKLCLVYLQRIKKKVLRILES</sequence>
<proteinExistence type="predicted"/>
<dbReference type="EMBL" id="ARYC01000468">
    <property type="protein sequence ID" value="KEJ83096.1"/>
    <property type="molecule type" value="Genomic_DNA"/>
</dbReference>
<evidence type="ECO:0000313" key="2">
    <source>
        <dbReference type="Proteomes" id="UP000053232"/>
    </source>
</evidence>
<organism evidence="1 2">
    <name type="scientific">Oxytricha trifallax</name>
    <dbReference type="NCBI Taxonomy" id="1172189"/>
    <lineage>
        <taxon>Eukaryota</taxon>
        <taxon>Sar</taxon>
        <taxon>Alveolata</taxon>
        <taxon>Ciliophora</taxon>
        <taxon>Intramacronucleata</taxon>
        <taxon>Spirotrichea</taxon>
        <taxon>Stichotrichia</taxon>
        <taxon>Sporadotrichida</taxon>
        <taxon>Oxytrichidae</taxon>
        <taxon>Oxytrichinae</taxon>
        <taxon>Oxytricha</taxon>
    </lineage>
</organism>
<keyword evidence="2" id="KW-1185">Reference proteome</keyword>
<evidence type="ECO:0000313" key="1">
    <source>
        <dbReference type="EMBL" id="KEJ83096.1"/>
    </source>
</evidence>
<protein>
    <submittedName>
        <fullName evidence="1">Uncharacterized protein</fullName>
    </submittedName>
</protein>
<name>A0A073I0X9_9SPIT</name>
<comment type="caution">
    <text evidence="1">The sequence shown here is derived from an EMBL/GenBank/DDBJ whole genome shotgun (WGS) entry which is preliminary data.</text>
</comment>
<gene>
    <name evidence="1" type="ORF">OXYTRIMIC_122</name>
</gene>